<dbReference type="EMBL" id="CAJNOK010032040">
    <property type="protein sequence ID" value="CAF1479517.1"/>
    <property type="molecule type" value="Genomic_DNA"/>
</dbReference>
<dbReference type="AlphaFoldDB" id="A0A8S2FIV8"/>
<evidence type="ECO:0000313" key="2">
    <source>
        <dbReference type="EMBL" id="CAF1479517.1"/>
    </source>
</evidence>
<feature type="region of interest" description="Disordered" evidence="1">
    <location>
        <begin position="177"/>
        <end position="201"/>
    </location>
</feature>
<feature type="compositionally biased region" description="Low complexity" evidence="1">
    <location>
        <begin position="105"/>
        <end position="118"/>
    </location>
</feature>
<comment type="caution">
    <text evidence="2">The sequence shown here is derived from an EMBL/GenBank/DDBJ whole genome shotgun (WGS) entry which is preliminary data.</text>
</comment>
<reference evidence="2" key="1">
    <citation type="submission" date="2021-02" db="EMBL/GenBank/DDBJ databases">
        <authorList>
            <person name="Nowell W R."/>
        </authorList>
    </citation>
    <scope>NUCLEOTIDE SEQUENCE</scope>
</reference>
<dbReference type="SUPFAM" id="SSF53098">
    <property type="entry name" value="Ribonuclease H-like"/>
    <property type="match status" value="1"/>
</dbReference>
<dbReference type="EMBL" id="CAJOBA010053958">
    <property type="protein sequence ID" value="CAF4270171.1"/>
    <property type="molecule type" value="Genomic_DNA"/>
</dbReference>
<feature type="compositionally biased region" description="Polar residues" evidence="1">
    <location>
        <begin position="126"/>
        <end position="146"/>
    </location>
</feature>
<feature type="region of interest" description="Disordered" evidence="1">
    <location>
        <begin position="74"/>
        <end position="153"/>
    </location>
</feature>
<dbReference type="InterPro" id="IPR012337">
    <property type="entry name" value="RNaseH-like_sf"/>
</dbReference>
<evidence type="ECO:0008006" key="5">
    <source>
        <dbReference type="Google" id="ProtNLM"/>
    </source>
</evidence>
<feature type="compositionally biased region" description="Polar residues" evidence="1">
    <location>
        <begin position="26"/>
        <end position="35"/>
    </location>
</feature>
<feature type="compositionally biased region" description="Basic residues" evidence="1">
    <location>
        <begin position="84"/>
        <end position="95"/>
    </location>
</feature>
<evidence type="ECO:0000256" key="1">
    <source>
        <dbReference type="SAM" id="MobiDB-lite"/>
    </source>
</evidence>
<name>A0A8S2FIV8_9BILA</name>
<protein>
    <recommendedName>
        <fullName evidence="5">RNase H type-1 domain-containing protein</fullName>
    </recommendedName>
</protein>
<dbReference type="Proteomes" id="UP000682733">
    <property type="component" value="Unassembled WGS sequence"/>
</dbReference>
<feature type="region of interest" description="Disordered" evidence="1">
    <location>
        <begin position="1"/>
        <end position="50"/>
    </location>
</feature>
<dbReference type="Proteomes" id="UP000677228">
    <property type="component" value="Unassembled WGS sequence"/>
</dbReference>
<gene>
    <name evidence="2" type="ORF">OVA965_LOCUS36002</name>
    <name evidence="3" type="ORF">TMI583_LOCUS36991</name>
</gene>
<feature type="compositionally biased region" description="Basic and acidic residues" evidence="1">
    <location>
        <begin position="74"/>
        <end position="83"/>
    </location>
</feature>
<sequence>MQHRSNQLVFIQQEEDPNVKSESLDTIKSLSSPLKTQPKPIPIKRQGSKKAENITQTLLSVQLTDIHVDKSEKQKLTEITSDKKPRHKRNRSRNKQRSETTKTQSISVENNVNCSNVSRQKRKRNTGNPSVQSIIPITPMQRQQTGKAKASKLKMTSTANISVSALVETPISTKHVTQSVSTKRARQQRSQKKKCTSSTQQTLNSPMEILPHLALMHSETPRVRKYFSDASYNEHYRIGVYGFSYNNQIITQLYINGTGSTMCEVLAAMMALQYSNNCYITENDKNYKIILYTDNKKVLSLITSPNPSDRRHYPQFFQIRDECVYPVRAIWTKGHPKQIKNIVEQMFDKLDKQVRSELRQYVKIIESKQPEC</sequence>
<dbReference type="GO" id="GO:0003676">
    <property type="term" value="F:nucleic acid binding"/>
    <property type="evidence" value="ECO:0007669"/>
    <property type="project" value="InterPro"/>
</dbReference>
<evidence type="ECO:0000313" key="3">
    <source>
        <dbReference type="EMBL" id="CAF4270171.1"/>
    </source>
</evidence>
<evidence type="ECO:0000313" key="4">
    <source>
        <dbReference type="Proteomes" id="UP000677228"/>
    </source>
</evidence>
<feature type="compositionally biased region" description="Polar residues" evidence="1">
    <location>
        <begin position="1"/>
        <end position="10"/>
    </location>
</feature>
<feature type="compositionally biased region" description="Basic residues" evidence="1">
    <location>
        <begin position="183"/>
        <end position="195"/>
    </location>
</feature>
<dbReference type="Gene3D" id="3.30.420.10">
    <property type="entry name" value="Ribonuclease H-like superfamily/Ribonuclease H"/>
    <property type="match status" value="1"/>
</dbReference>
<proteinExistence type="predicted"/>
<organism evidence="2 4">
    <name type="scientific">Didymodactylos carnosus</name>
    <dbReference type="NCBI Taxonomy" id="1234261"/>
    <lineage>
        <taxon>Eukaryota</taxon>
        <taxon>Metazoa</taxon>
        <taxon>Spiralia</taxon>
        <taxon>Gnathifera</taxon>
        <taxon>Rotifera</taxon>
        <taxon>Eurotatoria</taxon>
        <taxon>Bdelloidea</taxon>
        <taxon>Philodinida</taxon>
        <taxon>Philodinidae</taxon>
        <taxon>Didymodactylos</taxon>
    </lineage>
</organism>
<accession>A0A8S2FIV8</accession>
<dbReference type="InterPro" id="IPR036397">
    <property type="entry name" value="RNaseH_sf"/>
</dbReference>